<evidence type="ECO:0000313" key="1">
    <source>
        <dbReference type="EMBL" id="KAA6437083.1"/>
    </source>
</evidence>
<dbReference type="EMBL" id="VBSN01000059">
    <property type="protein sequence ID" value="KAA6437083.1"/>
    <property type="molecule type" value="Genomic_DNA"/>
</dbReference>
<reference evidence="1 2" key="1">
    <citation type="submission" date="2019-05" db="EMBL/GenBank/DDBJ databases">
        <authorList>
            <person name="Qu J.-H."/>
        </authorList>
    </citation>
    <scope>NUCLEOTIDE SEQUENCE [LARGE SCALE GENOMIC DNA]</scope>
    <source>
        <strain evidence="1 2">NS28</strain>
    </source>
</reference>
<keyword evidence="2" id="KW-1185">Reference proteome</keyword>
<name>A0A5M8QRF2_9BACT</name>
<accession>A0A5M8QRF2</accession>
<dbReference type="AlphaFoldDB" id="A0A5M8QRF2"/>
<protein>
    <submittedName>
        <fullName evidence="1">Uncharacterized protein</fullName>
    </submittedName>
</protein>
<dbReference type="OrthoDB" id="1491749at2"/>
<gene>
    <name evidence="1" type="ORF">FEM33_20425</name>
</gene>
<dbReference type="RefSeq" id="WP_139013841.1">
    <property type="nucleotide sequence ID" value="NZ_VBSN01000059.1"/>
</dbReference>
<proteinExistence type="predicted"/>
<sequence>MTLCLAWKNNNNLSLMSDSRLTGPNGVITDNANKVFTIKITVSKNNDVVFDSAYGMCFAGSYLNGSNLANTIAELTSEIKIYNDEIINFDGISEISFILYEYISKHLVGINRERGVSEVFFTGVCPETGEINLSKFYSKIGEEGILEFQRENIELDNNQFIYLGDSNAIEMAEQLKAKIKHSYTEFHLLDEIIKNENISTVGGCIQYGCIVADKFRTYGIVDYELYIPQNETETYKENYRVIDKFSFRSIPFNWEDSKLSKLKIHLGKVFMAPFIDRKNTIQEESDKQNKLKDEK</sequence>
<comment type="caution">
    <text evidence="1">The sequence shown here is derived from an EMBL/GenBank/DDBJ whole genome shotgun (WGS) entry which is preliminary data.</text>
</comment>
<organism evidence="1 2">
    <name type="scientific">Dyadobacter flavalbus</name>
    <dbReference type="NCBI Taxonomy" id="2579942"/>
    <lineage>
        <taxon>Bacteria</taxon>
        <taxon>Pseudomonadati</taxon>
        <taxon>Bacteroidota</taxon>
        <taxon>Cytophagia</taxon>
        <taxon>Cytophagales</taxon>
        <taxon>Spirosomataceae</taxon>
        <taxon>Dyadobacter</taxon>
    </lineage>
</organism>
<evidence type="ECO:0000313" key="2">
    <source>
        <dbReference type="Proteomes" id="UP000323994"/>
    </source>
</evidence>
<dbReference type="Proteomes" id="UP000323994">
    <property type="component" value="Unassembled WGS sequence"/>
</dbReference>